<reference evidence="1 2" key="1">
    <citation type="submission" date="2017-03" db="EMBL/GenBank/DDBJ databases">
        <title>Genomic and clinical evidence uncovers the enterohepatic species Helicobacter valdiviensis as a potential human intestinal pathogen.</title>
        <authorList>
            <person name="Fresia P."/>
            <person name="Jara R."/>
            <person name="Sierra R."/>
            <person name="Ferres I."/>
            <person name="Greif G."/>
            <person name="Iraola G."/>
            <person name="Collado L."/>
        </authorList>
    </citation>
    <scope>NUCLEOTIDE SEQUENCE [LARGE SCALE GENOMIC DNA]</scope>
    <source>
        <strain evidence="1 2">WBE14</strain>
    </source>
</reference>
<keyword evidence="2" id="KW-1185">Reference proteome</keyword>
<sequence>MDPQYYEFKRLCKDIDSKVIIYDKAYWEMYSDFTKKPSAEKRVKDDGYEYFYYKKLNETFTYYDIKDVIKSER</sequence>
<proteinExistence type="predicted"/>
<comment type="caution">
    <text evidence="1">The sequence shown here is derived from an EMBL/GenBank/DDBJ whole genome shotgun (WGS) entry which is preliminary data.</text>
</comment>
<dbReference type="OrthoDB" id="5325618at2"/>
<dbReference type="AlphaFoldDB" id="A0A2W6MRK4"/>
<dbReference type="EMBL" id="NBIU01000066">
    <property type="protein sequence ID" value="PZT47194.1"/>
    <property type="molecule type" value="Genomic_DNA"/>
</dbReference>
<organism evidence="1 2">
    <name type="scientific">Helicobacter valdiviensis</name>
    <dbReference type="NCBI Taxonomy" id="1458358"/>
    <lineage>
        <taxon>Bacteria</taxon>
        <taxon>Pseudomonadati</taxon>
        <taxon>Campylobacterota</taxon>
        <taxon>Epsilonproteobacteria</taxon>
        <taxon>Campylobacterales</taxon>
        <taxon>Helicobacteraceae</taxon>
        <taxon>Helicobacter</taxon>
    </lineage>
</organism>
<dbReference type="Proteomes" id="UP000249746">
    <property type="component" value="Unassembled WGS sequence"/>
</dbReference>
<evidence type="ECO:0000313" key="1">
    <source>
        <dbReference type="EMBL" id="PZT47194.1"/>
    </source>
</evidence>
<gene>
    <name evidence="1" type="ORF">B6S12_10365</name>
</gene>
<accession>A0A2W6MRK4</accession>
<protein>
    <submittedName>
        <fullName evidence="1">Uncharacterized protein</fullName>
    </submittedName>
</protein>
<name>A0A2W6MRK4_9HELI</name>
<evidence type="ECO:0000313" key="2">
    <source>
        <dbReference type="Proteomes" id="UP000249746"/>
    </source>
</evidence>